<reference evidence="3 5" key="2">
    <citation type="submission" date="2016-10" db="EMBL/GenBank/DDBJ databases">
        <authorList>
            <person name="de Groot N.N."/>
        </authorList>
    </citation>
    <scope>NUCLEOTIDE SEQUENCE [LARGE SCALE GENOMIC DNA]</scope>
    <source>
        <strain evidence="3 5">CGMCC 1.10210</strain>
    </source>
</reference>
<name>A0A0F5PYA3_9HYPH</name>
<dbReference type="PATRIC" id="fig|728005.3.peg.4052"/>
<evidence type="ECO:0008006" key="6">
    <source>
        <dbReference type="Google" id="ProtNLM"/>
    </source>
</evidence>
<gene>
    <name evidence="3" type="ORF">SAMN04488059_107114</name>
    <name evidence="2" type="ORF">WH91_07725</name>
</gene>
<dbReference type="EMBL" id="LAPV01000086">
    <property type="protein sequence ID" value="KKC33580.1"/>
    <property type="molecule type" value="Genomic_DNA"/>
</dbReference>
<feature type="transmembrane region" description="Helical" evidence="1">
    <location>
        <begin position="83"/>
        <end position="103"/>
    </location>
</feature>
<organism evidence="3 5">
    <name type="scientific">Devosia psychrophila</name>
    <dbReference type="NCBI Taxonomy" id="728005"/>
    <lineage>
        <taxon>Bacteria</taxon>
        <taxon>Pseudomonadati</taxon>
        <taxon>Pseudomonadota</taxon>
        <taxon>Alphaproteobacteria</taxon>
        <taxon>Hyphomicrobiales</taxon>
        <taxon>Devosiaceae</taxon>
        <taxon>Devosia</taxon>
    </lineage>
</organism>
<dbReference type="RefSeq" id="WP_046170413.1">
    <property type="nucleotide sequence ID" value="NZ_FOMB01000007.1"/>
</dbReference>
<dbReference type="AlphaFoldDB" id="A0A0F5PYA3"/>
<proteinExistence type="predicted"/>
<feature type="transmembrane region" description="Helical" evidence="1">
    <location>
        <begin position="115"/>
        <end position="134"/>
    </location>
</feature>
<feature type="transmembrane region" description="Helical" evidence="1">
    <location>
        <begin position="12"/>
        <end position="31"/>
    </location>
</feature>
<keyword evidence="4" id="KW-1185">Reference proteome</keyword>
<dbReference type="InterPro" id="IPR049713">
    <property type="entry name" value="Pr6Pr-like"/>
</dbReference>
<keyword evidence="1" id="KW-1133">Transmembrane helix</keyword>
<feature type="transmembrane region" description="Helical" evidence="1">
    <location>
        <begin position="51"/>
        <end position="71"/>
    </location>
</feature>
<protein>
    <recommendedName>
        <fullName evidence="6">FAR-17a/AIG1-like protein</fullName>
    </recommendedName>
</protein>
<evidence type="ECO:0000313" key="3">
    <source>
        <dbReference type="EMBL" id="SFC59532.1"/>
    </source>
</evidence>
<dbReference type="NCBIfam" id="NF038065">
    <property type="entry name" value="Pr6Pr"/>
    <property type="match status" value="1"/>
</dbReference>
<evidence type="ECO:0000313" key="5">
    <source>
        <dbReference type="Proteomes" id="UP000182258"/>
    </source>
</evidence>
<reference evidence="2 4" key="1">
    <citation type="submission" date="2015-03" db="EMBL/GenBank/DDBJ databases">
        <authorList>
            <person name="Lepp D."/>
            <person name="Hassan Y.I."/>
            <person name="Li X.-Z."/>
            <person name="Zhou T."/>
        </authorList>
    </citation>
    <scope>NUCLEOTIDE SEQUENCE [LARGE SCALE GENOMIC DNA]</scope>
    <source>
        <strain evidence="2 4">Cr7-05</strain>
    </source>
</reference>
<accession>A0A0F5PYA3</accession>
<evidence type="ECO:0000313" key="4">
    <source>
        <dbReference type="Proteomes" id="UP000033519"/>
    </source>
</evidence>
<evidence type="ECO:0000256" key="1">
    <source>
        <dbReference type="SAM" id="Phobius"/>
    </source>
</evidence>
<dbReference type="STRING" id="728005.SAMN04488059_107114"/>
<feature type="transmembrane region" description="Helical" evidence="1">
    <location>
        <begin position="182"/>
        <end position="206"/>
    </location>
</feature>
<dbReference type="EMBL" id="FOMB01000007">
    <property type="protein sequence ID" value="SFC59532.1"/>
    <property type="molecule type" value="Genomic_DNA"/>
</dbReference>
<evidence type="ECO:0000313" key="2">
    <source>
        <dbReference type="EMBL" id="KKC33580.1"/>
    </source>
</evidence>
<feature type="transmembrane region" description="Helical" evidence="1">
    <location>
        <begin position="146"/>
        <end position="162"/>
    </location>
</feature>
<keyword evidence="1" id="KW-0812">Transmembrane</keyword>
<sequence>MALRAPVNPRTLLTWLGLAFGAAGLVLQFVLSFQGAMANGRDIPGFLGHFFAFYTILTNVILVLIYLSELLPTSRLALFRRPVVRGLMAANIALVALYVYFVLRYLSQLDGLLQLADTILHYLCPTLYLLWWVVVQRHGLLRWTNIPVMLAPTFAYFIYIMARGTWVREYPYPILNAINLGYGVVLLNAVYMTVGLGILTLIVVALDQILGQPRMPIDLT</sequence>
<dbReference type="Proteomes" id="UP000182258">
    <property type="component" value="Unassembled WGS sequence"/>
</dbReference>
<keyword evidence="1" id="KW-0472">Membrane</keyword>
<dbReference type="Proteomes" id="UP000033519">
    <property type="component" value="Unassembled WGS sequence"/>
</dbReference>